<evidence type="ECO:0000313" key="1">
    <source>
        <dbReference type="EMBL" id="APC40313.1"/>
    </source>
</evidence>
<dbReference type="KEGG" id="ceu:A7L45_09665"/>
<dbReference type="AlphaFoldDB" id="A0A1J0GG21"/>
<dbReference type="RefSeq" id="WP_071612605.1">
    <property type="nucleotide sequence ID" value="NZ_CP015756.1"/>
</dbReference>
<evidence type="ECO:0008006" key="3">
    <source>
        <dbReference type="Google" id="ProtNLM"/>
    </source>
</evidence>
<evidence type="ECO:0000313" key="2">
    <source>
        <dbReference type="Proteomes" id="UP000182569"/>
    </source>
</evidence>
<organism evidence="1 2">
    <name type="scientific">Clostridium estertheticum subsp. estertheticum</name>
    <dbReference type="NCBI Taxonomy" id="1552"/>
    <lineage>
        <taxon>Bacteria</taxon>
        <taxon>Bacillati</taxon>
        <taxon>Bacillota</taxon>
        <taxon>Clostridia</taxon>
        <taxon>Eubacteriales</taxon>
        <taxon>Clostridiaceae</taxon>
        <taxon>Clostridium</taxon>
    </lineage>
</organism>
<dbReference type="Proteomes" id="UP000182569">
    <property type="component" value="Chromosome"/>
</dbReference>
<proteinExistence type="predicted"/>
<keyword evidence="2" id="KW-1185">Reference proteome</keyword>
<dbReference type="EMBL" id="CP015756">
    <property type="protein sequence ID" value="APC40313.1"/>
    <property type="molecule type" value="Genomic_DNA"/>
</dbReference>
<dbReference type="OrthoDB" id="8611321at2"/>
<sequence>MNKIILTKIERIEEILKKNISYMALALIEKRESTKSRESFEELDSIEDFLWLKSQYQYMNIADILFWFDDDEFKDHQNDIIMYEVKNPAQYICIGEVAPYPILLNKKNGYVYCVTSELGEECEIKEYNKFENFINEYVVGEKYLEIGSSQKWYKFMKENEIIEE</sequence>
<protein>
    <recommendedName>
        <fullName evidence="3">SMI1/KNR4 family protein</fullName>
    </recommendedName>
</protein>
<reference evidence="2" key="1">
    <citation type="journal article" date="2016" name="Front. Microbiol.">
        <title>Complete Genome Sequence of Clostridium estertheticum DSM 8809, a Microbe Identified in Spoiled Vacuum Packed Beef.</title>
        <authorList>
            <person name="Yu Z."/>
            <person name="Gunn L."/>
            <person name="Brennan E."/>
            <person name="Reid R."/>
            <person name="Wall P.G."/>
            <person name="Gaora O.P."/>
            <person name="Hurley D."/>
            <person name="Bolton D."/>
            <person name="Fanning S."/>
        </authorList>
    </citation>
    <scope>NUCLEOTIDE SEQUENCE [LARGE SCALE GENOMIC DNA]</scope>
    <source>
        <strain evidence="2">DSM 8809</strain>
    </source>
</reference>
<accession>A0A1J0GG21</accession>
<name>A0A1J0GG21_9CLOT</name>
<gene>
    <name evidence="1" type="ORF">A7L45_09665</name>
</gene>